<name>Q9XVC4_CAEEL</name>
<reference evidence="2 3" key="1">
    <citation type="journal article" date="1998" name="Science">
        <title>Genome sequence of the nematode C. elegans: a platform for investigating biology.</title>
        <authorList>
            <consortium name="The C. elegans sequencing consortium"/>
            <person name="Sulson J.E."/>
            <person name="Waterston R."/>
        </authorList>
    </citation>
    <scope>NUCLEOTIDE SEQUENCE [LARGE SCALE GENOMIC DNA]</scope>
    <source>
        <strain evidence="2 3">Bristol N2</strain>
    </source>
</reference>
<dbReference type="InParanoid" id="Q9XVC4"/>
<dbReference type="PaxDb" id="6239-C38D9.2.1"/>
<proteinExistence type="evidence at protein level"/>
<keyword evidence="3" id="KW-1185">Reference proteome</keyword>
<dbReference type="GeneID" id="183313"/>
<dbReference type="EMBL" id="BX284605">
    <property type="protein sequence ID" value="CAB03948.2"/>
    <property type="molecule type" value="Genomic_DNA"/>
</dbReference>
<evidence type="ECO:0000313" key="4">
    <source>
        <dbReference type="WormBase" id="C38D9.2"/>
    </source>
</evidence>
<dbReference type="CTD" id="183313"/>
<sequence>MPKKQREKAGNHTINMDPRAEPTQEAGNQYYQRKEDENHHIFAEVPTKGISCENTIPDAILDEEKETREDPQFISEMIEQRGTTNTNAAIEFAQHDVMATISIEKEANQLAKISDLLQEPAELCPKPPPMSPTKSIHSNQSSPIKSDGYSSENSNEQDSSFETTTEETPLPEKSPPKAVETPMKTIGKEKAPPSEDKLLTHTTNMEERDHVTDTKLDRMIYILESLERLHQTSWEFLHKMESTIVESSKNVKENEKTIKQLGEEIRKNHAVNQQLNNLMNSTLEDATRTIKVAHEAMNSHKYWNDNTNETITRHLYEFAAIVPRMENAVQKLTGYCARYPQEALGMRSENVAPQWNHYPQPPPKEAPKEAIETTIKRTESTCTFCGLYNHTSEKCKKFFTWFDRRERLTEMKKCHHCLEVYEPVEFCGAQMHTNCPSEDSFCKYCKALRGTQRGWKDTAAHHPAVCEHAPKEYNTQERPIKKGRYIPKRDTTN</sequence>
<dbReference type="Proteomes" id="UP000001940">
    <property type="component" value="Chromosome V"/>
</dbReference>
<dbReference type="FunCoup" id="Q9XVC4">
    <property type="interactions" value="1"/>
</dbReference>
<dbReference type="PeptideAtlas" id="Q9XVC4"/>
<dbReference type="HOGENOM" id="CLU_553465_0_0_1"/>
<feature type="region of interest" description="Disordered" evidence="1">
    <location>
        <begin position="121"/>
        <end position="196"/>
    </location>
</feature>
<evidence type="ECO:0007829" key="5">
    <source>
        <dbReference type="PeptideAtlas" id="Q9XVC4"/>
    </source>
</evidence>
<dbReference type="OrthoDB" id="5911549at2759"/>
<protein>
    <submittedName>
        <fullName evidence="2">RING-type domain-containing protein</fullName>
    </submittedName>
</protein>
<dbReference type="Bgee" id="WBGene00008010">
    <property type="expression patterns" value="Expressed in embryo and 2 other cell types or tissues"/>
</dbReference>
<dbReference type="UCSC" id="C38D9.2">
    <property type="organism name" value="c. elegans"/>
</dbReference>
<dbReference type="AlphaFoldDB" id="Q9XVC4"/>
<feature type="compositionally biased region" description="Polar residues" evidence="1">
    <location>
        <begin position="132"/>
        <end position="161"/>
    </location>
</feature>
<dbReference type="WormBase" id="C38D9.2">
    <property type="protein sequence ID" value="CE47350"/>
    <property type="gene ID" value="WBGene00008010"/>
</dbReference>
<evidence type="ECO:0000256" key="1">
    <source>
        <dbReference type="SAM" id="MobiDB-lite"/>
    </source>
</evidence>
<keyword evidence="5" id="KW-1267">Proteomics identification</keyword>
<feature type="region of interest" description="Disordered" evidence="1">
    <location>
        <begin position="1"/>
        <end position="38"/>
    </location>
</feature>
<evidence type="ECO:0000313" key="2">
    <source>
        <dbReference type="EMBL" id="CAB03948.2"/>
    </source>
</evidence>
<organism evidence="2 3">
    <name type="scientific">Caenorhabditis elegans</name>
    <dbReference type="NCBI Taxonomy" id="6239"/>
    <lineage>
        <taxon>Eukaryota</taxon>
        <taxon>Metazoa</taxon>
        <taxon>Ecdysozoa</taxon>
        <taxon>Nematoda</taxon>
        <taxon>Chromadorea</taxon>
        <taxon>Rhabditida</taxon>
        <taxon>Rhabditina</taxon>
        <taxon>Rhabditomorpha</taxon>
        <taxon>Rhabditoidea</taxon>
        <taxon>Rhabditidae</taxon>
        <taxon>Peloderinae</taxon>
        <taxon>Caenorhabditis</taxon>
    </lineage>
</organism>
<dbReference type="AGR" id="WB:WBGene00008010"/>
<gene>
    <name evidence="2 4" type="ORF">C38D9.2</name>
    <name evidence="2" type="ORF">CELE_C38D9.2</name>
</gene>
<dbReference type="OMA" id="VECTIFR"/>
<evidence type="ECO:0000313" key="3">
    <source>
        <dbReference type="Proteomes" id="UP000001940"/>
    </source>
</evidence>
<dbReference type="STRING" id="6239.C38D9.2.1"/>
<dbReference type="KEGG" id="cel:CELE_C38D9.2"/>
<dbReference type="RefSeq" id="NP_001370016.1">
    <property type="nucleotide sequence ID" value="NM_001383482.1"/>
</dbReference>
<accession>Q9XVC4</accession>
<feature type="compositionally biased region" description="Basic and acidic residues" evidence="1">
    <location>
        <begin position="186"/>
        <end position="196"/>
    </location>
</feature>